<reference evidence="3" key="2">
    <citation type="submission" date="2023-11" db="UniProtKB">
        <authorList>
            <consortium name="WormBaseParasite"/>
        </authorList>
    </citation>
    <scope>IDENTIFICATION</scope>
</reference>
<feature type="transmembrane region" description="Helical" evidence="1">
    <location>
        <begin position="20"/>
        <end position="41"/>
    </location>
</feature>
<sequence length="79" mass="9504">MFNNEEMVSSSSSSYLPLWAWYYLYITGIIFLCTLCILCYLQKWLCFKIIIRKQWCNKNAIDMDTNLIEYTNNNHSIMQ</sequence>
<evidence type="ECO:0000313" key="3">
    <source>
        <dbReference type="WBParaSite" id="SRDH1_94120.2"/>
    </source>
</evidence>
<keyword evidence="1" id="KW-1133">Transmembrane helix</keyword>
<evidence type="ECO:0000313" key="2">
    <source>
        <dbReference type="Proteomes" id="UP000050792"/>
    </source>
</evidence>
<organism evidence="2 3">
    <name type="scientific">Schistosoma rodhaini</name>
    <dbReference type="NCBI Taxonomy" id="6188"/>
    <lineage>
        <taxon>Eukaryota</taxon>
        <taxon>Metazoa</taxon>
        <taxon>Spiralia</taxon>
        <taxon>Lophotrochozoa</taxon>
        <taxon>Platyhelminthes</taxon>
        <taxon>Trematoda</taxon>
        <taxon>Digenea</taxon>
        <taxon>Strigeidida</taxon>
        <taxon>Schistosomatoidea</taxon>
        <taxon>Schistosomatidae</taxon>
        <taxon>Schistosoma</taxon>
    </lineage>
</organism>
<keyword evidence="2" id="KW-1185">Reference proteome</keyword>
<dbReference type="Proteomes" id="UP000050792">
    <property type="component" value="Unassembled WGS sequence"/>
</dbReference>
<dbReference type="WBParaSite" id="SRDH1_94120.2">
    <property type="protein sequence ID" value="SRDH1_94120.2"/>
    <property type="gene ID" value="SRDH1_94120"/>
</dbReference>
<keyword evidence="1" id="KW-0472">Membrane</keyword>
<keyword evidence="1" id="KW-0812">Transmembrane</keyword>
<evidence type="ECO:0000256" key="1">
    <source>
        <dbReference type="SAM" id="Phobius"/>
    </source>
</evidence>
<protein>
    <submittedName>
        <fullName evidence="3">Uncharacterized protein</fullName>
    </submittedName>
</protein>
<dbReference type="AlphaFoldDB" id="A0AA85GI88"/>
<proteinExistence type="predicted"/>
<name>A0AA85GI88_9TREM</name>
<reference evidence="2" key="1">
    <citation type="submission" date="2022-06" db="EMBL/GenBank/DDBJ databases">
        <authorList>
            <person name="Berger JAMES D."/>
            <person name="Berger JAMES D."/>
        </authorList>
    </citation>
    <scope>NUCLEOTIDE SEQUENCE [LARGE SCALE GENOMIC DNA]</scope>
</reference>
<accession>A0AA85GI88</accession>